<keyword evidence="3" id="KW-1185">Reference proteome</keyword>
<protein>
    <submittedName>
        <fullName evidence="2">Uncharacterized protein</fullName>
    </submittedName>
</protein>
<gene>
    <name evidence="2" type="ORF">BOTBODRAFT_488028</name>
</gene>
<dbReference type="AlphaFoldDB" id="A0A067M4J2"/>
<reference evidence="3" key="1">
    <citation type="journal article" date="2014" name="Proc. Natl. Acad. Sci. U.S.A.">
        <title>Extensive sampling of basidiomycete genomes demonstrates inadequacy of the white-rot/brown-rot paradigm for wood decay fungi.</title>
        <authorList>
            <person name="Riley R."/>
            <person name="Salamov A.A."/>
            <person name="Brown D.W."/>
            <person name="Nagy L.G."/>
            <person name="Floudas D."/>
            <person name="Held B.W."/>
            <person name="Levasseur A."/>
            <person name="Lombard V."/>
            <person name="Morin E."/>
            <person name="Otillar R."/>
            <person name="Lindquist E.A."/>
            <person name="Sun H."/>
            <person name="LaButti K.M."/>
            <person name="Schmutz J."/>
            <person name="Jabbour D."/>
            <person name="Luo H."/>
            <person name="Baker S.E."/>
            <person name="Pisabarro A.G."/>
            <person name="Walton J.D."/>
            <person name="Blanchette R.A."/>
            <person name="Henrissat B."/>
            <person name="Martin F."/>
            <person name="Cullen D."/>
            <person name="Hibbett D.S."/>
            <person name="Grigoriev I.V."/>
        </authorList>
    </citation>
    <scope>NUCLEOTIDE SEQUENCE [LARGE SCALE GENOMIC DNA]</scope>
    <source>
        <strain evidence="3">FD-172 SS1</strain>
    </source>
</reference>
<accession>A0A067M4J2</accession>
<keyword evidence="1" id="KW-0472">Membrane</keyword>
<keyword evidence="1" id="KW-1133">Transmembrane helix</keyword>
<name>A0A067M4J2_BOTB1</name>
<evidence type="ECO:0000313" key="2">
    <source>
        <dbReference type="EMBL" id="KDQ10693.1"/>
    </source>
</evidence>
<dbReference type="Proteomes" id="UP000027195">
    <property type="component" value="Unassembled WGS sequence"/>
</dbReference>
<proteinExistence type="predicted"/>
<dbReference type="EMBL" id="KL198065">
    <property type="protein sequence ID" value="KDQ10693.1"/>
    <property type="molecule type" value="Genomic_DNA"/>
</dbReference>
<dbReference type="HOGENOM" id="CLU_2468754_0_0_1"/>
<feature type="transmembrane region" description="Helical" evidence="1">
    <location>
        <begin position="54"/>
        <end position="74"/>
    </location>
</feature>
<dbReference type="InParanoid" id="A0A067M4J2"/>
<keyword evidence="1" id="KW-0812">Transmembrane</keyword>
<organism evidence="2 3">
    <name type="scientific">Botryobasidium botryosum (strain FD-172 SS1)</name>
    <dbReference type="NCBI Taxonomy" id="930990"/>
    <lineage>
        <taxon>Eukaryota</taxon>
        <taxon>Fungi</taxon>
        <taxon>Dikarya</taxon>
        <taxon>Basidiomycota</taxon>
        <taxon>Agaricomycotina</taxon>
        <taxon>Agaricomycetes</taxon>
        <taxon>Cantharellales</taxon>
        <taxon>Botryobasidiaceae</taxon>
        <taxon>Botryobasidium</taxon>
    </lineage>
</organism>
<evidence type="ECO:0000313" key="3">
    <source>
        <dbReference type="Proteomes" id="UP000027195"/>
    </source>
</evidence>
<sequence length="88" mass="10144">MVKARLRRPPLPNNLCFCPWLYRFFPHSMLAEPAIWFGVCNLDHWSDVSACCVYFGRFLVVVSLAAPPLLSMLLRAFHTSFISLCPVW</sequence>
<evidence type="ECO:0000256" key="1">
    <source>
        <dbReference type="SAM" id="Phobius"/>
    </source>
</evidence>